<dbReference type="EMBL" id="JACIEK010000004">
    <property type="protein sequence ID" value="MBB3998214.1"/>
    <property type="molecule type" value="Genomic_DNA"/>
</dbReference>
<dbReference type="Gene3D" id="3.30.2020.30">
    <property type="match status" value="1"/>
</dbReference>
<evidence type="ECO:0000313" key="6">
    <source>
        <dbReference type="Proteomes" id="UP000542776"/>
    </source>
</evidence>
<keyword evidence="2" id="KW-0408">Iron</keyword>
<dbReference type="PANTHER" id="PTHR35303">
    <property type="entry name" value="OS02G0197800 PROTEIN"/>
    <property type="match status" value="1"/>
</dbReference>
<evidence type="ECO:0000256" key="3">
    <source>
        <dbReference type="SAM" id="MobiDB-lite"/>
    </source>
</evidence>
<dbReference type="Proteomes" id="UP000542776">
    <property type="component" value="Unassembled WGS sequence"/>
</dbReference>
<evidence type="ECO:0000256" key="2">
    <source>
        <dbReference type="ARBA" id="ARBA00023004"/>
    </source>
</evidence>
<gene>
    <name evidence="5" type="ORF">GGR04_002053</name>
</gene>
<sequence length="123" mass="13905">MEPIAERPPTEIRVSPDRRLLKLSWTEGGQAELTAELLRVRSPSAEVQGHSHDQRRTVGGKRDVAISDIRPVGHYAIRIVFDDGHDSGLFTWRFLAQLSREREASWSAYLQELSEKGLSRDPG</sequence>
<accession>A0A7W6ECA3</accession>
<dbReference type="RefSeq" id="WP_183199747.1">
    <property type="nucleotide sequence ID" value="NZ_JACIEK010000004.1"/>
</dbReference>
<dbReference type="AlphaFoldDB" id="A0A7W6ECA3"/>
<name>A0A7W6ECA3_9HYPH</name>
<dbReference type="GO" id="GO:0046872">
    <property type="term" value="F:metal ion binding"/>
    <property type="evidence" value="ECO:0007669"/>
    <property type="project" value="UniProtKB-KW"/>
</dbReference>
<evidence type="ECO:0000256" key="1">
    <source>
        <dbReference type="ARBA" id="ARBA00022723"/>
    </source>
</evidence>
<dbReference type="InterPro" id="IPR038492">
    <property type="entry name" value="GBBH-like_N_sf"/>
</dbReference>
<dbReference type="Pfam" id="PF06155">
    <property type="entry name" value="GBBH-like_N"/>
    <property type="match status" value="1"/>
</dbReference>
<feature type="region of interest" description="Disordered" evidence="3">
    <location>
        <begin position="42"/>
        <end position="62"/>
    </location>
</feature>
<organism evidence="5 6">
    <name type="scientific">Aureimonas pseudogalii</name>
    <dbReference type="NCBI Taxonomy" id="1744844"/>
    <lineage>
        <taxon>Bacteria</taxon>
        <taxon>Pseudomonadati</taxon>
        <taxon>Pseudomonadota</taxon>
        <taxon>Alphaproteobacteria</taxon>
        <taxon>Hyphomicrobiales</taxon>
        <taxon>Aurantimonadaceae</taxon>
        <taxon>Aureimonas</taxon>
    </lineage>
</organism>
<comment type="caution">
    <text evidence="5">The sequence shown here is derived from an EMBL/GenBank/DDBJ whole genome shotgun (WGS) entry which is preliminary data.</text>
</comment>
<keyword evidence="1" id="KW-0479">Metal-binding</keyword>
<dbReference type="PANTHER" id="PTHR35303:SF5">
    <property type="entry name" value="OS02G0197800 PROTEIN"/>
    <property type="match status" value="1"/>
</dbReference>
<keyword evidence="6" id="KW-1185">Reference proteome</keyword>
<dbReference type="InterPro" id="IPR010376">
    <property type="entry name" value="GBBH-like_N"/>
</dbReference>
<protein>
    <submittedName>
        <fullName evidence="5">DUF971 family protein</fullName>
    </submittedName>
</protein>
<evidence type="ECO:0000313" key="5">
    <source>
        <dbReference type="EMBL" id="MBB3998214.1"/>
    </source>
</evidence>
<evidence type="ECO:0000259" key="4">
    <source>
        <dbReference type="Pfam" id="PF06155"/>
    </source>
</evidence>
<proteinExistence type="predicted"/>
<reference evidence="5 6" key="1">
    <citation type="submission" date="2020-08" db="EMBL/GenBank/DDBJ databases">
        <title>Genomic Encyclopedia of Type Strains, Phase IV (KMG-IV): sequencing the most valuable type-strain genomes for metagenomic binning, comparative biology and taxonomic classification.</title>
        <authorList>
            <person name="Goeker M."/>
        </authorList>
    </citation>
    <scope>NUCLEOTIDE SEQUENCE [LARGE SCALE GENOMIC DNA]</scope>
    <source>
        <strain evidence="5 6">DSM 102238</strain>
    </source>
</reference>
<feature type="domain" description="Gamma-butyrobetaine hydroxylase-like N-terminal" evidence="4">
    <location>
        <begin position="12"/>
        <end position="95"/>
    </location>
</feature>
<feature type="compositionally biased region" description="Basic and acidic residues" evidence="3">
    <location>
        <begin position="49"/>
        <end position="62"/>
    </location>
</feature>